<dbReference type="Proteomes" id="UP000440578">
    <property type="component" value="Unassembled WGS sequence"/>
</dbReference>
<evidence type="ECO:0000313" key="2">
    <source>
        <dbReference type="EMBL" id="KAF0308403.1"/>
    </source>
</evidence>
<proteinExistence type="predicted"/>
<keyword evidence="1" id="KW-0472">Membrane</keyword>
<organism evidence="2 3">
    <name type="scientific">Amphibalanus amphitrite</name>
    <name type="common">Striped barnacle</name>
    <name type="synonym">Balanus amphitrite</name>
    <dbReference type="NCBI Taxonomy" id="1232801"/>
    <lineage>
        <taxon>Eukaryota</taxon>
        <taxon>Metazoa</taxon>
        <taxon>Ecdysozoa</taxon>
        <taxon>Arthropoda</taxon>
        <taxon>Crustacea</taxon>
        <taxon>Multicrustacea</taxon>
        <taxon>Cirripedia</taxon>
        <taxon>Thoracica</taxon>
        <taxon>Thoracicalcarea</taxon>
        <taxon>Balanomorpha</taxon>
        <taxon>Balanoidea</taxon>
        <taxon>Balanidae</taxon>
        <taxon>Amphibalaninae</taxon>
        <taxon>Amphibalanus</taxon>
    </lineage>
</organism>
<feature type="transmembrane region" description="Helical" evidence="1">
    <location>
        <begin position="124"/>
        <end position="152"/>
    </location>
</feature>
<feature type="transmembrane region" description="Helical" evidence="1">
    <location>
        <begin position="12"/>
        <end position="30"/>
    </location>
</feature>
<comment type="caution">
    <text evidence="2">The sequence shown here is derived from an EMBL/GenBank/DDBJ whole genome shotgun (WGS) entry which is preliminary data.</text>
</comment>
<keyword evidence="1" id="KW-1133">Transmembrane helix</keyword>
<feature type="transmembrane region" description="Helical" evidence="1">
    <location>
        <begin position="164"/>
        <end position="189"/>
    </location>
</feature>
<evidence type="ECO:0000256" key="1">
    <source>
        <dbReference type="SAM" id="Phobius"/>
    </source>
</evidence>
<keyword evidence="3" id="KW-1185">Reference proteome</keyword>
<accession>A0A6A4WQU5</accession>
<protein>
    <submittedName>
        <fullName evidence="2">Uncharacterized protein</fullName>
    </submittedName>
</protein>
<dbReference type="AlphaFoldDB" id="A0A6A4WQU5"/>
<evidence type="ECO:0000313" key="3">
    <source>
        <dbReference type="Proteomes" id="UP000440578"/>
    </source>
</evidence>
<reference evidence="2 3" key="1">
    <citation type="submission" date="2019-07" db="EMBL/GenBank/DDBJ databases">
        <title>Draft genome assembly of a fouling barnacle, Amphibalanus amphitrite (Darwin, 1854): The first reference genome for Thecostraca.</title>
        <authorList>
            <person name="Kim W."/>
        </authorList>
    </citation>
    <scope>NUCLEOTIDE SEQUENCE [LARGE SCALE GENOMIC DNA]</scope>
    <source>
        <strain evidence="2">SNU_AA5</strain>
        <tissue evidence="2">Soma without cirri and trophi</tissue>
    </source>
</reference>
<dbReference type="EMBL" id="VIIS01000488">
    <property type="protein sequence ID" value="KAF0308403.1"/>
    <property type="molecule type" value="Genomic_DNA"/>
</dbReference>
<gene>
    <name evidence="2" type="ORF">FJT64_020384</name>
</gene>
<feature type="transmembrane region" description="Helical" evidence="1">
    <location>
        <begin position="90"/>
        <end position="112"/>
    </location>
</feature>
<name>A0A6A4WQU5_AMPAM</name>
<keyword evidence="1" id="KW-0812">Transmembrane</keyword>
<sequence>MRGQVYEPTRCEASSLVATLLFVYRLATVLSPKLRRRLLLARGSRYGADPAIDDVTRKCGYGDCEGVAKLRHLKTVQRFTYDVIVDVSNIIGSFFIAFAIVVTSAPTAAVIWRTASLHRTSYFYVLILCLLDGMLGGTIFVMTTAVVFSGMLSGGLPKLTETALLAAISVTFNIGIDVATIFCNGRIILAASKDSMYRVSSLGISPHHTTSLGRKGFFVGFNVGLGTFGSFGLPIGS</sequence>